<accession>A0AAN7ACQ3</accession>
<dbReference type="Proteomes" id="UP001302126">
    <property type="component" value="Unassembled WGS sequence"/>
</dbReference>
<evidence type="ECO:0000313" key="2">
    <source>
        <dbReference type="EMBL" id="KAK4182378.1"/>
    </source>
</evidence>
<reference evidence="2" key="2">
    <citation type="submission" date="2023-05" db="EMBL/GenBank/DDBJ databases">
        <authorList>
            <consortium name="Lawrence Berkeley National Laboratory"/>
            <person name="Steindorff A."/>
            <person name="Hensen N."/>
            <person name="Bonometti L."/>
            <person name="Westerberg I."/>
            <person name="Brannstrom I.O."/>
            <person name="Guillou S."/>
            <person name="Cros-Aarteil S."/>
            <person name="Calhoun S."/>
            <person name="Haridas S."/>
            <person name="Kuo A."/>
            <person name="Mondo S."/>
            <person name="Pangilinan J."/>
            <person name="Riley R."/>
            <person name="Labutti K."/>
            <person name="Andreopoulos B."/>
            <person name="Lipzen A."/>
            <person name="Chen C."/>
            <person name="Yanf M."/>
            <person name="Daum C."/>
            <person name="Ng V."/>
            <person name="Clum A."/>
            <person name="Ohm R."/>
            <person name="Martin F."/>
            <person name="Silar P."/>
            <person name="Natvig D."/>
            <person name="Lalanne C."/>
            <person name="Gautier V."/>
            <person name="Ament-Velasquez S.L."/>
            <person name="Kruys A."/>
            <person name="Hutchinson M.I."/>
            <person name="Powell A.J."/>
            <person name="Barry K."/>
            <person name="Miller A.N."/>
            <person name="Grigoriev I.V."/>
            <person name="Debuchy R."/>
            <person name="Gladieux P."/>
            <person name="Thoren M.H."/>
            <person name="Johannesson H."/>
        </authorList>
    </citation>
    <scope>NUCLEOTIDE SEQUENCE</scope>
    <source>
        <strain evidence="2">PSN309</strain>
    </source>
</reference>
<comment type="caution">
    <text evidence="2">The sequence shown here is derived from an EMBL/GenBank/DDBJ whole genome shotgun (WGS) entry which is preliminary data.</text>
</comment>
<evidence type="ECO:0000256" key="1">
    <source>
        <dbReference type="SAM" id="MobiDB-lite"/>
    </source>
</evidence>
<protein>
    <submittedName>
        <fullName evidence="2">Uncharacterized protein</fullName>
    </submittedName>
</protein>
<dbReference type="EMBL" id="MU864669">
    <property type="protein sequence ID" value="KAK4182378.1"/>
    <property type="molecule type" value="Genomic_DNA"/>
</dbReference>
<feature type="compositionally biased region" description="Polar residues" evidence="1">
    <location>
        <begin position="303"/>
        <end position="312"/>
    </location>
</feature>
<proteinExistence type="predicted"/>
<sequence length="312" mass="33588">MIVALRLSISRGRGRASAGRHDRDVRVDIWFLRMRRVQIQFRFLFMVGFDLPSRHIVHPLAAPSVTNPVTQTFSDKGCLEGCQNSKTALRIQSANIYTVYGSRQSVTPHKSTQSALLCVLIGAWGACHQSAPPHTALRGLIRDNIAPVSLIHHLPPGHAGQCHQKEHQQPPRAPQRPRTQSAQGSTPARVPLGEIAASNAAPSPAASQQVVSPNVDDYEAAIATLSQDEIKQILCRHMSSNQALANDILRREGVATGQQSAASGPPANPSPPALVQEAPKLWLPASNSTSRQSTPAPMPKSTPSPLSLTFIS</sequence>
<gene>
    <name evidence="2" type="ORF">QBC35DRAFT_536504</name>
</gene>
<feature type="compositionally biased region" description="Polar residues" evidence="1">
    <location>
        <begin position="285"/>
        <end position="295"/>
    </location>
</feature>
<keyword evidence="3" id="KW-1185">Reference proteome</keyword>
<dbReference type="AlphaFoldDB" id="A0AAN7ACQ3"/>
<reference evidence="2" key="1">
    <citation type="journal article" date="2023" name="Mol. Phylogenet. Evol.">
        <title>Genome-scale phylogeny and comparative genomics of the fungal order Sordariales.</title>
        <authorList>
            <person name="Hensen N."/>
            <person name="Bonometti L."/>
            <person name="Westerberg I."/>
            <person name="Brannstrom I.O."/>
            <person name="Guillou S."/>
            <person name="Cros-Aarteil S."/>
            <person name="Calhoun S."/>
            <person name="Haridas S."/>
            <person name="Kuo A."/>
            <person name="Mondo S."/>
            <person name="Pangilinan J."/>
            <person name="Riley R."/>
            <person name="LaButti K."/>
            <person name="Andreopoulos B."/>
            <person name="Lipzen A."/>
            <person name="Chen C."/>
            <person name="Yan M."/>
            <person name="Daum C."/>
            <person name="Ng V."/>
            <person name="Clum A."/>
            <person name="Steindorff A."/>
            <person name="Ohm R.A."/>
            <person name="Martin F."/>
            <person name="Silar P."/>
            <person name="Natvig D.O."/>
            <person name="Lalanne C."/>
            <person name="Gautier V."/>
            <person name="Ament-Velasquez S.L."/>
            <person name="Kruys A."/>
            <person name="Hutchinson M.I."/>
            <person name="Powell A.J."/>
            <person name="Barry K."/>
            <person name="Miller A.N."/>
            <person name="Grigoriev I.V."/>
            <person name="Debuchy R."/>
            <person name="Gladieux P."/>
            <person name="Hiltunen Thoren M."/>
            <person name="Johannesson H."/>
        </authorList>
    </citation>
    <scope>NUCLEOTIDE SEQUENCE</scope>
    <source>
        <strain evidence="2">PSN309</strain>
    </source>
</reference>
<organism evidence="2 3">
    <name type="scientific">Podospora australis</name>
    <dbReference type="NCBI Taxonomy" id="1536484"/>
    <lineage>
        <taxon>Eukaryota</taxon>
        <taxon>Fungi</taxon>
        <taxon>Dikarya</taxon>
        <taxon>Ascomycota</taxon>
        <taxon>Pezizomycotina</taxon>
        <taxon>Sordariomycetes</taxon>
        <taxon>Sordariomycetidae</taxon>
        <taxon>Sordariales</taxon>
        <taxon>Podosporaceae</taxon>
        <taxon>Podospora</taxon>
    </lineage>
</organism>
<evidence type="ECO:0000313" key="3">
    <source>
        <dbReference type="Proteomes" id="UP001302126"/>
    </source>
</evidence>
<feature type="region of interest" description="Disordered" evidence="1">
    <location>
        <begin position="255"/>
        <end position="312"/>
    </location>
</feature>
<name>A0AAN7ACQ3_9PEZI</name>
<feature type="region of interest" description="Disordered" evidence="1">
    <location>
        <begin position="152"/>
        <end position="187"/>
    </location>
</feature>